<evidence type="ECO:0000259" key="6">
    <source>
        <dbReference type="Pfam" id="PF07980"/>
    </source>
</evidence>
<dbReference type="CDD" id="cd08977">
    <property type="entry name" value="SusD"/>
    <property type="match status" value="1"/>
</dbReference>
<comment type="caution">
    <text evidence="8">The sequence shown here is derived from an EMBL/GenBank/DDBJ whole genome shotgun (WGS) entry which is preliminary data.</text>
</comment>
<evidence type="ECO:0000256" key="5">
    <source>
        <dbReference type="ARBA" id="ARBA00023237"/>
    </source>
</evidence>
<evidence type="ECO:0000313" key="9">
    <source>
        <dbReference type="Proteomes" id="UP000615593"/>
    </source>
</evidence>
<dbReference type="EMBL" id="BMWY01000002">
    <property type="protein sequence ID" value="GGZ51743.1"/>
    <property type="molecule type" value="Genomic_DNA"/>
</dbReference>
<comment type="subcellular location">
    <subcellularLocation>
        <location evidence="1">Cell outer membrane</location>
    </subcellularLocation>
</comment>
<comment type="similarity">
    <text evidence="2">Belongs to the SusD family.</text>
</comment>
<evidence type="ECO:0000256" key="4">
    <source>
        <dbReference type="ARBA" id="ARBA00023136"/>
    </source>
</evidence>
<evidence type="ECO:0000259" key="7">
    <source>
        <dbReference type="Pfam" id="PF14322"/>
    </source>
</evidence>
<evidence type="ECO:0000256" key="3">
    <source>
        <dbReference type="ARBA" id="ARBA00022729"/>
    </source>
</evidence>
<reference evidence="9" key="1">
    <citation type="journal article" date="2019" name="Int. J. Syst. Evol. Microbiol.">
        <title>The Global Catalogue of Microorganisms (GCM) 10K type strain sequencing project: providing services to taxonomists for standard genome sequencing and annotation.</title>
        <authorList>
            <consortium name="The Broad Institute Genomics Platform"/>
            <consortium name="The Broad Institute Genome Sequencing Center for Infectious Disease"/>
            <person name="Wu L."/>
            <person name="Ma J."/>
        </authorList>
    </citation>
    <scope>NUCLEOTIDE SEQUENCE [LARGE SCALE GENOMIC DNA]</scope>
    <source>
        <strain evidence="9">KCTC 12708</strain>
    </source>
</reference>
<organism evidence="8 9">
    <name type="scientific">Mesonia mobilis</name>
    <dbReference type="NCBI Taxonomy" id="369791"/>
    <lineage>
        <taxon>Bacteria</taxon>
        <taxon>Pseudomonadati</taxon>
        <taxon>Bacteroidota</taxon>
        <taxon>Flavobacteriia</taxon>
        <taxon>Flavobacteriales</taxon>
        <taxon>Flavobacteriaceae</taxon>
        <taxon>Mesonia</taxon>
    </lineage>
</organism>
<evidence type="ECO:0000256" key="1">
    <source>
        <dbReference type="ARBA" id="ARBA00004442"/>
    </source>
</evidence>
<proteinExistence type="inferred from homology"/>
<evidence type="ECO:0000256" key="2">
    <source>
        <dbReference type="ARBA" id="ARBA00006275"/>
    </source>
</evidence>
<sequence length="502" mass="56525">MLDFKKNDIMKNLKKYIVYSMLIGSLASCDDELDLKPISEETAASAYATGPQIQAALTGVYESFQSSDYYIWDRVIYQDVRSDNYYAGGDNPEIFQFDRVEVTPTNSRVYGMWGNVYNAISKANVVLENAPLVEERITEEEREHIMGQAYFLRAYHYFTLVKNFGGVPLYLEFINSPDPSVTRLPRASQDEVYAQILADLEEAVIRLPDDYGDDASENKARATKGAANALLAKVYAQMPTPDYAEVVAHADAVINSSAGYSLLSNYAELFSGNNYNNSESILEIQFLGGDEGNWAPQMHLPPSISGDSWRKFVTPSVDLVDAFDAEGDQIRKNATILFENVTWIDEYWGNSPNSSVPFAYKWKNASAWASADNEYLLRLADIMLLKAEALNVLGQTAQAEQIVNTIRDRAELDPLTQEQTSSQSAMRDAILKERRLELAQEAKRWDDLIRYDRAIEVMNNVDDVDLSTGQSVNYNVTEKDLLLPIPQDEIDRNPNLEQNPGY</sequence>
<feature type="domain" description="RagB/SusD" evidence="6">
    <location>
        <begin position="359"/>
        <end position="502"/>
    </location>
</feature>
<dbReference type="SUPFAM" id="SSF48452">
    <property type="entry name" value="TPR-like"/>
    <property type="match status" value="1"/>
</dbReference>
<keyword evidence="4" id="KW-0472">Membrane</keyword>
<keyword evidence="9" id="KW-1185">Reference proteome</keyword>
<dbReference type="Gene3D" id="1.25.40.390">
    <property type="match status" value="1"/>
</dbReference>
<dbReference type="InterPro" id="IPR011990">
    <property type="entry name" value="TPR-like_helical_dom_sf"/>
</dbReference>
<gene>
    <name evidence="8" type="ORF">GCM10008088_12030</name>
</gene>
<dbReference type="PROSITE" id="PS51257">
    <property type="entry name" value="PROKAR_LIPOPROTEIN"/>
    <property type="match status" value="1"/>
</dbReference>
<keyword evidence="5" id="KW-0998">Cell outer membrane</keyword>
<name>A0ABQ3BR66_9FLAO</name>
<evidence type="ECO:0000313" key="8">
    <source>
        <dbReference type="EMBL" id="GGZ51743.1"/>
    </source>
</evidence>
<dbReference type="Pfam" id="PF14322">
    <property type="entry name" value="SusD-like_3"/>
    <property type="match status" value="1"/>
</dbReference>
<dbReference type="Pfam" id="PF07980">
    <property type="entry name" value="SusD_RagB"/>
    <property type="match status" value="1"/>
</dbReference>
<dbReference type="Proteomes" id="UP000615593">
    <property type="component" value="Unassembled WGS sequence"/>
</dbReference>
<dbReference type="InterPro" id="IPR033985">
    <property type="entry name" value="SusD-like_N"/>
</dbReference>
<keyword evidence="3" id="KW-0732">Signal</keyword>
<accession>A0ABQ3BR66</accession>
<dbReference type="InterPro" id="IPR012944">
    <property type="entry name" value="SusD_RagB_dom"/>
</dbReference>
<feature type="domain" description="SusD-like N-terminal" evidence="7">
    <location>
        <begin position="53"/>
        <end position="235"/>
    </location>
</feature>
<protein>
    <submittedName>
        <fullName evidence="8">Membrane protein</fullName>
    </submittedName>
</protein>